<dbReference type="InterPro" id="IPR036388">
    <property type="entry name" value="WH-like_DNA-bd_sf"/>
</dbReference>
<feature type="domain" description="HTH marR-type" evidence="4">
    <location>
        <begin position="5"/>
        <end position="140"/>
    </location>
</feature>
<dbReference type="KEGG" id="laj:A0128_04665"/>
<dbReference type="PANTHER" id="PTHR42756:SF1">
    <property type="entry name" value="TRANSCRIPTIONAL REPRESSOR OF EMRAB OPERON"/>
    <property type="match status" value="1"/>
</dbReference>
<accession>A0A1D7UUD0</accession>
<evidence type="ECO:0000259" key="4">
    <source>
        <dbReference type="PROSITE" id="PS50995"/>
    </source>
</evidence>
<protein>
    <recommendedName>
        <fullName evidence="4">HTH marR-type domain-containing protein</fullName>
    </recommendedName>
</protein>
<dbReference type="OrthoDB" id="340087at2"/>
<keyword evidence="6" id="KW-1185">Reference proteome</keyword>
<name>A0A1D7UUD0_9LEPT</name>
<sequence>MSVQPEKIVHLLSGISERIFFSLSLSYKKEGYKDISPPQGAVLCALRNKMPESMTSISKKIFRDRSTVTQIVKRLVANGYVERFKNIEDSRVSEIVLTEKGKAARSAVIRSSRKMFTRIYKNTTYEERRILISLLEKVDSGS</sequence>
<keyword evidence="3" id="KW-0804">Transcription</keyword>
<organism evidence="5 6">
    <name type="scientific">Leptospira tipperaryensis</name>
    <dbReference type="NCBI Taxonomy" id="2564040"/>
    <lineage>
        <taxon>Bacteria</taxon>
        <taxon>Pseudomonadati</taxon>
        <taxon>Spirochaetota</taxon>
        <taxon>Spirochaetia</taxon>
        <taxon>Leptospirales</taxon>
        <taxon>Leptospiraceae</taxon>
        <taxon>Leptospira</taxon>
    </lineage>
</organism>
<dbReference type="InterPro" id="IPR036390">
    <property type="entry name" value="WH_DNA-bd_sf"/>
</dbReference>
<evidence type="ECO:0000256" key="2">
    <source>
        <dbReference type="ARBA" id="ARBA00023125"/>
    </source>
</evidence>
<keyword evidence="1" id="KW-0805">Transcription regulation</keyword>
<dbReference type="PANTHER" id="PTHR42756">
    <property type="entry name" value="TRANSCRIPTIONAL REGULATOR, MARR"/>
    <property type="match status" value="1"/>
</dbReference>
<gene>
    <name evidence="5" type="ORF">A0128_04665</name>
</gene>
<dbReference type="Proteomes" id="UP000094197">
    <property type="component" value="Chromosome 1"/>
</dbReference>
<dbReference type="RefSeq" id="WP_083244056.1">
    <property type="nucleotide sequence ID" value="NZ_CP015217.1"/>
</dbReference>
<dbReference type="InterPro" id="IPR000835">
    <property type="entry name" value="HTH_MarR-typ"/>
</dbReference>
<dbReference type="AlphaFoldDB" id="A0A1D7UUD0"/>
<evidence type="ECO:0000256" key="1">
    <source>
        <dbReference type="ARBA" id="ARBA00023015"/>
    </source>
</evidence>
<dbReference type="Gene3D" id="1.10.10.10">
    <property type="entry name" value="Winged helix-like DNA-binding domain superfamily/Winged helix DNA-binding domain"/>
    <property type="match status" value="1"/>
</dbReference>
<keyword evidence="2" id="KW-0238">DNA-binding</keyword>
<dbReference type="Pfam" id="PF01047">
    <property type="entry name" value="MarR"/>
    <property type="match status" value="1"/>
</dbReference>
<dbReference type="GO" id="GO:0003677">
    <property type="term" value="F:DNA binding"/>
    <property type="evidence" value="ECO:0007669"/>
    <property type="project" value="UniProtKB-KW"/>
</dbReference>
<reference evidence="5 6" key="1">
    <citation type="submission" date="2016-04" db="EMBL/GenBank/DDBJ databases">
        <title>Complete genome seqeunce of Leptospira alstonii serovar Room22.</title>
        <authorList>
            <person name="Nally J.E."/>
            <person name="Bayles D.O."/>
            <person name="Hurley D."/>
            <person name="Fanning S."/>
            <person name="McMahon B.J."/>
            <person name="Arent Z."/>
        </authorList>
    </citation>
    <scope>NUCLEOTIDE SEQUENCE [LARGE SCALE GENOMIC DNA]</scope>
    <source>
        <strain evidence="5 6">GWTS #1</strain>
    </source>
</reference>
<proteinExistence type="predicted"/>
<evidence type="ECO:0000313" key="5">
    <source>
        <dbReference type="EMBL" id="AOP33206.1"/>
    </source>
</evidence>
<dbReference type="SMART" id="SM00347">
    <property type="entry name" value="HTH_MARR"/>
    <property type="match status" value="1"/>
</dbReference>
<evidence type="ECO:0000256" key="3">
    <source>
        <dbReference type="ARBA" id="ARBA00023163"/>
    </source>
</evidence>
<dbReference type="GO" id="GO:0003700">
    <property type="term" value="F:DNA-binding transcription factor activity"/>
    <property type="evidence" value="ECO:0007669"/>
    <property type="project" value="InterPro"/>
</dbReference>
<dbReference type="SUPFAM" id="SSF46785">
    <property type="entry name" value="Winged helix' DNA-binding domain"/>
    <property type="match status" value="1"/>
</dbReference>
<dbReference type="PRINTS" id="PR00598">
    <property type="entry name" value="HTHMARR"/>
</dbReference>
<evidence type="ECO:0000313" key="6">
    <source>
        <dbReference type="Proteomes" id="UP000094197"/>
    </source>
</evidence>
<dbReference type="EMBL" id="CP015217">
    <property type="protein sequence ID" value="AOP33206.1"/>
    <property type="molecule type" value="Genomic_DNA"/>
</dbReference>
<dbReference type="PROSITE" id="PS50995">
    <property type="entry name" value="HTH_MARR_2"/>
    <property type="match status" value="1"/>
</dbReference>